<proteinExistence type="predicted"/>
<dbReference type="EMBL" id="JAHRIN010045918">
    <property type="protein sequence ID" value="MEQ2207783.1"/>
    <property type="molecule type" value="Genomic_DNA"/>
</dbReference>
<evidence type="ECO:0000256" key="1">
    <source>
        <dbReference type="SAM" id="MobiDB-lite"/>
    </source>
</evidence>
<feature type="compositionally biased region" description="Basic and acidic residues" evidence="1">
    <location>
        <begin position="92"/>
        <end position="101"/>
    </location>
</feature>
<gene>
    <name evidence="2" type="ORF">XENOCAPTIV_018592</name>
</gene>
<dbReference type="Proteomes" id="UP001434883">
    <property type="component" value="Unassembled WGS sequence"/>
</dbReference>
<protein>
    <submittedName>
        <fullName evidence="2">Uncharacterized protein</fullName>
    </submittedName>
</protein>
<reference evidence="2 3" key="1">
    <citation type="submission" date="2021-06" db="EMBL/GenBank/DDBJ databases">
        <authorList>
            <person name="Palmer J.M."/>
        </authorList>
    </citation>
    <scope>NUCLEOTIDE SEQUENCE [LARGE SCALE GENOMIC DNA]</scope>
    <source>
        <strain evidence="2 3">XC_2019</strain>
        <tissue evidence="2">Muscle</tissue>
    </source>
</reference>
<sequence length="111" mass="12348">MNHRLYRNGYISKSKSALCNKMLGDLIDVLSQGMDAITSSLSCAEVSLRSVTGFGCQLTHFLVKVRRSNQGNHWREQMSGLIRTGCISTESKEKWEMKQPKTSDAGSVSFS</sequence>
<organism evidence="2 3">
    <name type="scientific">Xenoophorus captivus</name>
    <dbReference type="NCBI Taxonomy" id="1517983"/>
    <lineage>
        <taxon>Eukaryota</taxon>
        <taxon>Metazoa</taxon>
        <taxon>Chordata</taxon>
        <taxon>Craniata</taxon>
        <taxon>Vertebrata</taxon>
        <taxon>Euteleostomi</taxon>
        <taxon>Actinopterygii</taxon>
        <taxon>Neopterygii</taxon>
        <taxon>Teleostei</taxon>
        <taxon>Neoteleostei</taxon>
        <taxon>Acanthomorphata</taxon>
        <taxon>Ovalentaria</taxon>
        <taxon>Atherinomorphae</taxon>
        <taxon>Cyprinodontiformes</taxon>
        <taxon>Goodeidae</taxon>
        <taxon>Xenoophorus</taxon>
    </lineage>
</organism>
<accession>A0ABV0RHZ7</accession>
<evidence type="ECO:0000313" key="3">
    <source>
        <dbReference type="Proteomes" id="UP001434883"/>
    </source>
</evidence>
<feature type="region of interest" description="Disordered" evidence="1">
    <location>
        <begin position="92"/>
        <end position="111"/>
    </location>
</feature>
<comment type="caution">
    <text evidence="2">The sequence shown here is derived from an EMBL/GenBank/DDBJ whole genome shotgun (WGS) entry which is preliminary data.</text>
</comment>
<feature type="compositionally biased region" description="Polar residues" evidence="1">
    <location>
        <begin position="102"/>
        <end position="111"/>
    </location>
</feature>
<keyword evidence="3" id="KW-1185">Reference proteome</keyword>
<evidence type="ECO:0000313" key="2">
    <source>
        <dbReference type="EMBL" id="MEQ2207783.1"/>
    </source>
</evidence>
<name>A0ABV0RHZ7_9TELE</name>